<organism evidence="3 4">
    <name type="scientific">Chitinophaga chungangae</name>
    <dbReference type="NCBI Taxonomy" id="2821488"/>
    <lineage>
        <taxon>Bacteria</taxon>
        <taxon>Pseudomonadati</taxon>
        <taxon>Bacteroidota</taxon>
        <taxon>Chitinophagia</taxon>
        <taxon>Chitinophagales</taxon>
        <taxon>Chitinophagaceae</taxon>
        <taxon>Chitinophaga</taxon>
    </lineage>
</organism>
<dbReference type="Proteomes" id="UP000679126">
    <property type="component" value="Unassembled WGS sequence"/>
</dbReference>
<name>A0ABS3YER0_9BACT</name>
<dbReference type="EMBL" id="JAGHKP010000002">
    <property type="protein sequence ID" value="MBO9153167.1"/>
    <property type="molecule type" value="Genomic_DNA"/>
</dbReference>
<feature type="domain" description="Putative beta-lactamase-inhibitor-like PepSY-like" evidence="2">
    <location>
        <begin position="57"/>
        <end position="143"/>
    </location>
</feature>
<evidence type="ECO:0000313" key="4">
    <source>
        <dbReference type="Proteomes" id="UP000679126"/>
    </source>
</evidence>
<accession>A0ABS3YER0</accession>
<dbReference type="RefSeq" id="WP_209146140.1">
    <property type="nucleotide sequence ID" value="NZ_JAGHKP010000002.1"/>
</dbReference>
<proteinExistence type="predicted"/>
<dbReference type="InterPro" id="IPR021533">
    <property type="entry name" value="PepSY-like"/>
</dbReference>
<dbReference type="SUPFAM" id="SSF160574">
    <property type="entry name" value="BT0923-like"/>
    <property type="match status" value="1"/>
</dbReference>
<gene>
    <name evidence="3" type="ORF">J7I43_13150</name>
</gene>
<protein>
    <submittedName>
        <fullName evidence="3">PepSY-like domain-containing protein</fullName>
    </submittedName>
</protein>
<keyword evidence="1" id="KW-0732">Signal</keyword>
<sequence>MKKLIAILTFAAVLTSSAAFAFDPFDGATIDNKKVMESFNKEFVGAADVSWYHTADKYVAKFTMKSSKVTAHFDKEGNLLATSRYITDTELPLNVITRMMKKYPDQKIHSIVEYDSQGSTTYVITLESDTHWTILKAESNGNLTRMKKLEKA</sequence>
<evidence type="ECO:0000259" key="2">
    <source>
        <dbReference type="Pfam" id="PF11396"/>
    </source>
</evidence>
<reference evidence="4" key="1">
    <citation type="submission" date="2021-03" db="EMBL/GenBank/DDBJ databases">
        <title>Assistant Professor.</title>
        <authorList>
            <person name="Huq M.A."/>
        </authorList>
    </citation>
    <scope>NUCLEOTIDE SEQUENCE [LARGE SCALE GENOMIC DNA]</scope>
    <source>
        <strain evidence="4">MAH-28</strain>
    </source>
</reference>
<feature type="signal peptide" evidence="1">
    <location>
        <begin position="1"/>
        <end position="21"/>
    </location>
</feature>
<comment type="caution">
    <text evidence="3">The sequence shown here is derived from an EMBL/GenBank/DDBJ whole genome shotgun (WGS) entry which is preliminary data.</text>
</comment>
<dbReference type="Pfam" id="PF11396">
    <property type="entry name" value="PepSY_like"/>
    <property type="match status" value="1"/>
</dbReference>
<dbReference type="Gene3D" id="3.10.450.360">
    <property type="match status" value="1"/>
</dbReference>
<feature type="chain" id="PRO_5045560844" evidence="1">
    <location>
        <begin position="22"/>
        <end position="152"/>
    </location>
</feature>
<keyword evidence="4" id="KW-1185">Reference proteome</keyword>
<evidence type="ECO:0000313" key="3">
    <source>
        <dbReference type="EMBL" id="MBO9153167.1"/>
    </source>
</evidence>
<evidence type="ECO:0000256" key="1">
    <source>
        <dbReference type="SAM" id="SignalP"/>
    </source>
</evidence>